<dbReference type="InterPro" id="IPR043502">
    <property type="entry name" value="DNA/RNA_pol_sf"/>
</dbReference>
<dbReference type="OrthoDB" id="4497066at2759"/>
<proteinExistence type="predicted"/>
<sequence length="58" mass="7225">IYFFKNLTRVSILFIFKNNNNLYFYINYRDFNKVFIKNYYSLFLISEILVKISGNKYF</sequence>
<evidence type="ECO:0000313" key="2">
    <source>
        <dbReference type="Proteomes" id="UP000246171"/>
    </source>
</evidence>
<gene>
    <name evidence="1" type="ORF">BO83DRAFT_325326</name>
</gene>
<dbReference type="VEuPathDB" id="FungiDB:BO83DRAFT_325326"/>
<accession>A0A317UM80</accession>
<name>A0A317UM80_ASPEC</name>
<dbReference type="RefSeq" id="XP_025382623.1">
    <property type="nucleotide sequence ID" value="XM_025528003.1"/>
</dbReference>
<reference evidence="1" key="1">
    <citation type="submission" date="2016-12" db="EMBL/GenBank/DDBJ databases">
        <title>The genomes of Aspergillus section Nigri reveals drivers in fungal speciation.</title>
        <authorList>
            <consortium name="DOE Joint Genome Institute"/>
            <person name="Vesth T.C."/>
            <person name="Nybo J."/>
            <person name="Theobald S."/>
            <person name="Brandl J."/>
            <person name="Frisvad J.C."/>
            <person name="Nielsen K.F."/>
            <person name="Lyhne E.K."/>
            <person name="Kogle M.E."/>
            <person name="Kuo A."/>
            <person name="Riley R."/>
            <person name="Clum A."/>
            <person name="Nolan M."/>
            <person name="Lipzen A."/>
            <person name="Salamov A."/>
            <person name="Henrissat B."/>
            <person name="Wiebenga A."/>
            <person name="De vries R.P."/>
            <person name="Grigoriev I.V."/>
            <person name="Mortensen U.H."/>
            <person name="Andersen M.R."/>
            <person name="Baker S.E."/>
        </authorList>
    </citation>
    <scope>NUCLEOTIDE SEQUENCE</scope>
    <source>
        <strain evidence="1">CBS 122712</strain>
    </source>
</reference>
<keyword evidence="2" id="KW-1185">Reference proteome</keyword>
<feature type="non-terminal residue" evidence="1">
    <location>
        <position position="1"/>
    </location>
</feature>
<dbReference type="SUPFAM" id="SSF56672">
    <property type="entry name" value="DNA/RNA polymerases"/>
    <property type="match status" value="1"/>
</dbReference>
<dbReference type="Proteomes" id="UP000246171">
    <property type="component" value="Unassembled WGS sequence"/>
</dbReference>
<dbReference type="EMBL" id="MSFU01000041">
    <property type="protein sequence ID" value="PWY62811.1"/>
    <property type="molecule type" value="Genomic_DNA"/>
</dbReference>
<comment type="caution">
    <text evidence="1">The sequence shown here is derived from an EMBL/GenBank/DDBJ whole genome shotgun (WGS) entry which is preliminary data.</text>
</comment>
<protein>
    <submittedName>
        <fullName evidence="1">Uncharacterized protein</fullName>
    </submittedName>
</protein>
<dbReference type="AlphaFoldDB" id="A0A317UM80"/>
<dbReference type="GeneID" id="37049965"/>
<evidence type="ECO:0000313" key="1">
    <source>
        <dbReference type="EMBL" id="PWY62811.1"/>
    </source>
</evidence>
<organism evidence="1 2">
    <name type="scientific">Aspergillus eucalypticola (strain CBS 122712 / IBT 29274)</name>
    <dbReference type="NCBI Taxonomy" id="1448314"/>
    <lineage>
        <taxon>Eukaryota</taxon>
        <taxon>Fungi</taxon>
        <taxon>Dikarya</taxon>
        <taxon>Ascomycota</taxon>
        <taxon>Pezizomycotina</taxon>
        <taxon>Eurotiomycetes</taxon>
        <taxon>Eurotiomycetidae</taxon>
        <taxon>Eurotiales</taxon>
        <taxon>Aspergillaceae</taxon>
        <taxon>Aspergillus</taxon>
        <taxon>Aspergillus subgen. Circumdati</taxon>
    </lineage>
</organism>